<evidence type="ECO:0000256" key="1">
    <source>
        <dbReference type="SAM" id="MobiDB-lite"/>
    </source>
</evidence>
<sequence length="171" mass="18710">MLPCTVSTPGTKRAQKDRAANERLKQTELAMSEILEQLSTISAEPTQAAVPQNLENAVVQKSKTNGESKKTDVDEEHYLRDLGKEEMDEDEGIVKKSHDGGEGRGREGGAGSVAEGEAENGGGGEREEKQEDDRKKGEDESLGPAVEQHMQQTRPHKSSKRAWFTSFMPTS</sequence>
<dbReference type="WBParaSite" id="PgE012_g008_t01">
    <property type="protein sequence ID" value="PgE012_g008_t01"/>
    <property type="gene ID" value="PgE012_g008"/>
</dbReference>
<feature type="compositionally biased region" description="Polar residues" evidence="1">
    <location>
        <begin position="45"/>
        <end position="63"/>
    </location>
</feature>
<feature type="compositionally biased region" description="Basic and acidic residues" evidence="1">
    <location>
        <begin position="64"/>
        <end position="85"/>
    </location>
</feature>
<keyword evidence="2" id="KW-1185">Reference proteome</keyword>
<feature type="region of interest" description="Disordered" evidence="1">
    <location>
        <begin position="45"/>
        <end position="171"/>
    </location>
</feature>
<feature type="compositionally biased region" description="Basic and acidic residues" evidence="1">
    <location>
        <begin position="92"/>
        <end position="107"/>
    </location>
</feature>
<accession>A0A914ZX32</accession>
<dbReference type="Proteomes" id="UP000887569">
    <property type="component" value="Unplaced"/>
</dbReference>
<feature type="compositionally biased region" description="Basic and acidic residues" evidence="1">
    <location>
        <begin position="124"/>
        <end position="139"/>
    </location>
</feature>
<feature type="compositionally biased region" description="Polar residues" evidence="1">
    <location>
        <begin position="1"/>
        <end position="10"/>
    </location>
</feature>
<organism evidence="2 3">
    <name type="scientific">Parascaris univalens</name>
    <name type="common">Nematode worm</name>
    <dbReference type="NCBI Taxonomy" id="6257"/>
    <lineage>
        <taxon>Eukaryota</taxon>
        <taxon>Metazoa</taxon>
        <taxon>Ecdysozoa</taxon>
        <taxon>Nematoda</taxon>
        <taxon>Chromadorea</taxon>
        <taxon>Rhabditida</taxon>
        <taxon>Spirurina</taxon>
        <taxon>Ascaridomorpha</taxon>
        <taxon>Ascaridoidea</taxon>
        <taxon>Ascarididae</taxon>
        <taxon>Parascaris</taxon>
    </lineage>
</organism>
<name>A0A914ZX32_PARUN</name>
<protein>
    <submittedName>
        <fullName evidence="3">Uncharacterized protein</fullName>
    </submittedName>
</protein>
<dbReference type="AlphaFoldDB" id="A0A914ZX32"/>
<evidence type="ECO:0000313" key="2">
    <source>
        <dbReference type="Proteomes" id="UP000887569"/>
    </source>
</evidence>
<evidence type="ECO:0000313" key="3">
    <source>
        <dbReference type="WBParaSite" id="PgE012_g008_t01"/>
    </source>
</evidence>
<proteinExistence type="predicted"/>
<feature type="region of interest" description="Disordered" evidence="1">
    <location>
        <begin position="1"/>
        <end position="22"/>
    </location>
</feature>
<reference evidence="3" key="1">
    <citation type="submission" date="2022-11" db="UniProtKB">
        <authorList>
            <consortium name="WormBaseParasite"/>
        </authorList>
    </citation>
    <scope>IDENTIFICATION</scope>
</reference>